<name>A0A2V3ITL2_9FLOR</name>
<dbReference type="Proteomes" id="UP000247409">
    <property type="component" value="Unassembled WGS sequence"/>
</dbReference>
<gene>
    <name evidence="1" type="ORF">BWQ96_04766</name>
</gene>
<comment type="caution">
    <text evidence="1">The sequence shown here is derived from an EMBL/GenBank/DDBJ whole genome shotgun (WGS) entry which is preliminary data.</text>
</comment>
<accession>A0A2V3ITL2</accession>
<dbReference type="GO" id="GO:0016874">
    <property type="term" value="F:ligase activity"/>
    <property type="evidence" value="ECO:0007669"/>
    <property type="project" value="UniProtKB-KW"/>
</dbReference>
<sequence>MGIAVFAERTAQGLLEFLKKDRTLREMKALAELGTPNTIVTEADIGKLGVIAVAGVAERNFVFTRKFVTLSRPKVMKWIKWSGGFIKSSVTHKTHYVEFGLDPGQTLFKAQRNKVQTVPEETFLSLF</sequence>
<keyword evidence="1" id="KW-0436">Ligase</keyword>
<organism evidence="1 2">
    <name type="scientific">Gracilariopsis chorda</name>
    <dbReference type="NCBI Taxonomy" id="448386"/>
    <lineage>
        <taxon>Eukaryota</taxon>
        <taxon>Rhodophyta</taxon>
        <taxon>Florideophyceae</taxon>
        <taxon>Rhodymeniophycidae</taxon>
        <taxon>Gracilariales</taxon>
        <taxon>Gracilariaceae</taxon>
        <taxon>Gracilariopsis</taxon>
    </lineage>
</organism>
<dbReference type="EMBL" id="NBIV01000060">
    <property type="protein sequence ID" value="PXF45468.1"/>
    <property type="molecule type" value="Genomic_DNA"/>
</dbReference>
<evidence type="ECO:0000313" key="2">
    <source>
        <dbReference type="Proteomes" id="UP000247409"/>
    </source>
</evidence>
<proteinExistence type="predicted"/>
<dbReference type="AlphaFoldDB" id="A0A2V3ITL2"/>
<dbReference type="Gene3D" id="3.40.50.10190">
    <property type="entry name" value="BRCT domain"/>
    <property type="match status" value="1"/>
</dbReference>
<evidence type="ECO:0000313" key="1">
    <source>
        <dbReference type="EMBL" id="PXF45468.1"/>
    </source>
</evidence>
<reference evidence="1 2" key="1">
    <citation type="journal article" date="2018" name="Mol. Biol. Evol.">
        <title>Analysis of the draft genome of the red seaweed Gracilariopsis chorda provides insights into genome size evolution in Rhodophyta.</title>
        <authorList>
            <person name="Lee J."/>
            <person name="Yang E.C."/>
            <person name="Graf L."/>
            <person name="Yang J.H."/>
            <person name="Qiu H."/>
            <person name="Zel Zion U."/>
            <person name="Chan C.X."/>
            <person name="Stephens T.G."/>
            <person name="Weber A.P.M."/>
            <person name="Boo G.H."/>
            <person name="Boo S.M."/>
            <person name="Kim K.M."/>
            <person name="Shin Y."/>
            <person name="Jung M."/>
            <person name="Lee S.J."/>
            <person name="Yim H.S."/>
            <person name="Lee J.H."/>
            <person name="Bhattacharya D."/>
            <person name="Yoon H.S."/>
        </authorList>
    </citation>
    <scope>NUCLEOTIDE SEQUENCE [LARGE SCALE GENOMIC DNA]</scope>
    <source>
        <strain evidence="1 2">SKKU-2015</strain>
        <tissue evidence="1">Whole body</tissue>
    </source>
</reference>
<protein>
    <submittedName>
        <fullName evidence="1">DNA ligase</fullName>
    </submittedName>
</protein>
<dbReference type="SUPFAM" id="SSF52113">
    <property type="entry name" value="BRCT domain"/>
    <property type="match status" value="1"/>
</dbReference>
<keyword evidence="2" id="KW-1185">Reference proteome</keyword>
<dbReference type="InterPro" id="IPR036420">
    <property type="entry name" value="BRCT_dom_sf"/>
</dbReference>